<accession>E6QDP9</accession>
<sequence length="258" mass="28894">MHLSADNTNIGMLLPMRVGLSLSEYQQLIISDFSESIVDAVDAHLCQSIGLDAVLFSTDTTDDGKRFAFNGCDHGGLVFSPKSGPLNDVYQKTLVFIETGVYIYTFFADLKYVFSGELHFSLPRMIHRRRTRQSKRVLLDGNIILKRKDGRKMLAKLVDFSPTGASFVTDDTDFSVGEMMLAEFEIPDCGVCETVVTAVRTEHHPGRGFHILVAIKMALTTDQKKKAEHLYLCKKAEEIKKLSDPSRSSHGHPFARKF</sequence>
<dbReference type="GO" id="GO:0035438">
    <property type="term" value="F:cyclic-di-GMP binding"/>
    <property type="evidence" value="ECO:0007669"/>
    <property type="project" value="InterPro"/>
</dbReference>
<comment type="caution">
    <text evidence="2">The sequence shown here is derived from an EMBL/GenBank/DDBJ whole genome shotgun (WGS) entry which is preliminary data.</text>
</comment>
<protein>
    <recommendedName>
        <fullName evidence="1">PilZ domain-containing protein</fullName>
    </recommendedName>
</protein>
<feature type="domain" description="PilZ" evidence="1">
    <location>
        <begin position="131"/>
        <end position="226"/>
    </location>
</feature>
<evidence type="ECO:0000259" key="1">
    <source>
        <dbReference type="Pfam" id="PF07238"/>
    </source>
</evidence>
<dbReference type="AlphaFoldDB" id="E6QDP9"/>
<dbReference type="Gene3D" id="2.40.10.220">
    <property type="entry name" value="predicted glycosyltransferase like domains"/>
    <property type="match status" value="1"/>
</dbReference>
<organism evidence="2">
    <name type="scientific">mine drainage metagenome</name>
    <dbReference type="NCBI Taxonomy" id="410659"/>
    <lineage>
        <taxon>unclassified sequences</taxon>
        <taxon>metagenomes</taxon>
        <taxon>ecological metagenomes</taxon>
    </lineage>
</organism>
<name>E6QDP9_9ZZZZ</name>
<gene>
    <name evidence="2" type="ORF">CARN5_1245</name>
</gene>
<dbReference type="InterPro" id="IPR009875">
    <property type="entry name" value="PilZ_domain"/>
</dbReference>
<reference evidence="2" key="1">
    <citation type="submission" date="2009-10" db="EMBL/GenBank/DDBJ databases">
        <title>Diversity of trophic interactions inside an arsenic-rich microbial ecosystem.</title>
        <authorList>
            <person name="Bertin P.N."/>
            <person name="Heinrich-Salmeron A."/>
            <person name="Pelletier E."/>
            <person name="Goulhen-Chollet F."/>
            <person name="Arsene-Ploetze F."/>
            <person name="Gallien S."/>
            <person name="Calteau A."/>
            <person name="Vallenet D."/>
            <person name="Casiot C."/>
            <person name="Chane-Woon-Ming B."/>
            <person name="Giloteaux L."/>
            <person name="Barakat M."/>
            <person name="Bonnefoy V."/>
            <person name="Bruneel O."/>
            <person name="Chandler M."/>
            <person name="Cleiss J."/>
            <person name="Duran R."/>
            <person name="Elbaz-Poulichet F."/>
            <person name="Fonknechten N."/>
            <person name="Lauga B."/>
            <person name="Mornico D."/>
            <person name="Ortet P."/>
            <person name="Schaeffer C."/>
            <person name="Siguier P."/>
            <person name="Alexander Thil Smith A."/>
            <person name="Van Dorsselaer A."/>
            <person name="Weissenbach J."/>
            <person name="Medigue C."/>
            <person name="Le Paslier D."/>
        </authorList>
    </citation>
    <scope>NUCLEOTIDE SEQUENCE</scope>
</reference>
<dbReference type="Pfam" id="PF07238">
    <property type="entry name" value="PilZ"/>
    <property type="match status" value="1"/>
</dbReference>
<evidence type="ECO:0000313" key="2">
    <source>
        <dbReference type="EMBL" id="CBI05325.1"/>
    </source>
</evidence>
<proteinExistence type="predicted"/>
<dbReference type="EMBL" id="CABP01000106">
    <property type="protein sequence ID" value="CBI05325.1"/>
    <property type="molecule type" value="Genomic_DNA"/>
</dbReference>